<dbReference type="CDD" id="cd06261">
    <property type="entry name" value="TM_PBP2"/>
    <property type="match status" value="1"/>
</dbReference>
<sequence>MSRVSVAKKAHTTVSARKKKTFMLLTMVAPGAIWLILIRYLPMFGIVMAFQDYKIYTKAPSLINNIMHSKFVGIKNFKFLFATSDSWIMIRNTLGYNIVFIILGLLISVTFAVILNEVTKKFVAKAYQTLMFFPYFLSWVVASYFLQAFLDPTNGLLTHAMQNWGMKPIDFYNTTGPWPYILTIAYIWKSTGYSVVLYLAAITGIDATQYEAASIDGASKLQQVFYVTLPHLKTMIIILFILAVGKIFNADFGLFYQVPMSSGPIMSVTQVIDTYVYRAMIATQNYSMTTAAGLLQNVVGFICIMVANGIVSKFDKDSSLF</sequence>
<keyword evidence="6 7" id="KW-0472">Membrane</keyword>
<keyword evidence="10" id="KW-1185">Reference proteome</keyword>
<dbReference type="InterPro" id="IPR035906">
    <property type="entry name" value="MetI-like_sf"/>
</dbReference>
<feature type="domain" description="ABC transmembrane type-1" evidence="8">
    <location>
        <begin position="90"/>
        <end position="307"/>
    </location>
</feature>
<evidence type="ECO:0000256" key="6">
    <source>
        <dbReference type="ARBA" id="ARBA00023136"/>
    </source>
</evidence>
<dbReference type="PROSITE" id="PS50928">
    <property type="entry name" value="ABC_TM1"/>
    <property type="match status" value="1"/>
</dbReference>
<evidence type="ECO:0000256" key="7">
    <source>
        <dbReference type="RuleBase" id="RU363032"/>
    </source>
</evidence>
<evidence type="ECO:0000313" key="10">
    <source>
        <dbReference type="Proteomes" id="UP001451571"/>
    </source>
</evidence>
<keyword evidence="3" id="KW-1003">Cell membrane</keyword>
<keyword evidence="2 7" id="KW-0813">Transport</keyword>
<dbReference type="PANTHER" id="PTHR30193:SF44">
    <property type="entry name" value="LACTOSE TRANSPORT SYSTEM PERMEASE PROTEIN LACF"/>
    <property type="match status" value="1"/>
</dbReference>
<dbReference type="InterPro" id="IPR000515">
    <property type="entry name" value="MetI-like"/>
</dbReference>
<feature type="transmembrane region" description="Helical" evidence="7">
    <location>
        <begin position="289"/>
        <end position="311"/>
    </location>
</feature>
<dbReference type="SUPFAM" id="SSF161098">
    <property type="entry name" value="MetI-like"/>
    <property type="match status" value="1"/>
</dbReference>
<keyword evidence="4 7" id="KW-0812">Transmembrane</keyword>
<accession>A0ABZ3EZZ6</accession>
<protein>
    <submittedName>
        <fullName evidence="9">ABC transporter permease subunit</fullName>
    </submittedName>
</protein>
<organism evidence="9 10">
    <name type="scientific">Kineothrix sedimenti</name>
    <dbReference type="NCBI Taxonomy" id="3123317"/>
    <lineage>
        <taxon>Bacteria</taxon>
        <taxon>Bacillati</taxon>
        <taxon>Bacillota</taxon>
        <taxon>Clostridia</taxon>
        <taxon>Lachnospirales</taxon>
        <taxon>Lachnospiraceae</taxon>
        <taxon>Kineothrix</taxon>
    </lineage>
</organism>
<feature type="transmembrane region" description="Helical" evidence="7">
    <location>
        <begin position="224"/>
        <end position="248"/>
    </location>
</feature>
<dbReference type="Gene3D" id="1.10.3720.10">
    <property type="entry name" value="MetI-like"/>
    <property type="match status" value="1"/>
</dbReference>
<dbReference type="RefSeq" id="WP_342758564.1">
    <property type="nucleotide sequence ID" value="NZ_CP146256.1"/>
</dbReference>
<gene>
    <name evidence="9" type="ORF">V6984_04250</name>
</gene>
<evidence type="ECO:0000256" key="4">
    <source>
        <dbReference type="ARBA" id="ARBA00022692"/>
    </source>
</evidence>
<evidence type="ECO:0000256" key="5">
    <source>
        <dbReference type="ARBA" id="ARBA00022989"/>
    </source>
</evidence>
<feature type="transmembrane region" description="Helical" evidence="7">
    <location>
        <begin position="254"/>
        <end position="277"/>
    </location>
</feature>
<evidence type="ECO:0000259" key="8">
    <source>
        <dbReference type="PROSITE" id="PS50928"/>
    </source>
</evidence>
<comment type="similarity">
    <text evidence="7">Belongs to the binding-protein-dependent transport system permease family.</text>
</comment>
<evidence type="ECO:0000256" key="3">
    <source>
        <dbReference type="ARBA" id="ARBA00022475"/>
    </source>
</evidence>
<evidence type="ECO:0000313" key="9">
    <source>
        <dbReference type="EMBL" id="XAH74990.1"/>
    </source>
</evidence>
<reference evidence="9 10" key="1">
    <citation type="submission" date="2024-02" db="EMBL/GenBank/DDBJ databases">
        <title>Bacterial strain from lacustrine sediment.</title>
        <authorList>
            <person name="Petit C."/>
            <person name="Fadhlaoui K."/>
        </authorList>
    </citation>
    <scope>NUCLEOTIDE SEQUENCE [LARGE SCALE GENOMIC DNA]</scope>
    <source>
        <strain evidence="9 10">IPX-CK</strain>
    </source>
</reference>
<evidence type="ECO:0000256" key="2">
    <source>
        <dbReference type="ARBA" id="ARBA00022448"/>
    </source>
</evidence>
<feature type="transmembrane region" description="Helical" evidence="7">
    <location>
        <begin position="94"/>
        <end position="115"/>
    </location>
</feature>
<feature type="transmembrane region" description="Helical" evidence="7">
    <location>
        <begin position="127"/>
        <end position="146"/>
    </location>
</feature>
<dbReference type="InterPro" id="IPR051393">
    <property type="entry name" value="ABC_transporter_permease"/>
</dbReference>
<feature type="transmembrane region" description="Helical" evidence="7">
    <location>
        <begin position="21"/>
        <end position="41"/>
    </location>
</feature>
<dbReference type="Proteomes" id="UP001451571">
    <property type="component" value="Chromosome"/>
</dbReference>
<dbReference type="Pfam" id="PF00528">
    <property type="entry name" value="BPD_transp_1"/>
    <property type="match status" value="1"/>
</dbReference>
<feature type="transmembrane region" description="Helical" evidence="7">
    <location>
        <begin position="180"/>
        <end position="203"/>
    </location>
</feature>
<evidence type="ECO:0000256" key="1">
    <source>
        <dbReference type="ARBA" id="ARBA00004651"/>
    </source>
</evidence>
<dbReference type="EMBL" id="CP146256">
    <property type="protein sequence ID" value="XAH74990.1"/>
    <property type="molecule type" value="Genomic_DNA"/>
</dbReference>
<name>A0ABZ3EZZ6_9FIRM</name>
<comment type="subcellular location">
    <subcellularLocation>
        <location evidence="1 7">Cell membrane</location>
        <topology evidence="1 7">Multi-pass membrane protein</topology>
    </subcellularLocation>
</comment>
<proteinExistence type="inferred from homology"/>
<keyword evidence="5 7" id="KW-1133">Transmembrane helix</keyword>
<dbReference type="PANTHER" id="PTHR30193">
    <property type="entry name" value="ABC TRANSPORTER PERMEASE PROTEIN"/>
    <property type="match status" value="1"/>
</dbReference>